<organism evidence="1 2">
    <name type="scientific">Colletotrichum zoysiae</name>
    <dbReference type="NCBI Taxonomy" id="1216348"/>
    <lineage>
        <taxon>Eukaryota</taxon>
        <taxon>Fungi</taxon>
        <taxon>Dikarya</taxon>
        <taxon>Ascomycota</taxon>
        <taxon>Pezizomycotina</taxon>
        <taxon>Sordariomycetes</taxon>
        <taxon>Hypocreomycetidae</taxon>
        <taxon>Glomerellales</taxon>
        <taxon>Glomerellaceae</taxon>
        <taxon>Colletotrichum</taxon>
        <taxon>Colletotrichum graminicola species complex</taxon>
    </lineage>
</organism>
<reference evidence="1" key="1">
    <citation type="submission" date="2021-06" db="EMBL/GenBank/DDBJ databases">
        <title>Comparative genomics, transcriptomics and evolutionary studies reveal genomic signatures of adaptation to plant cell wall in hemibiotrophic fungi.</title>
        <authorList>
            <consortium name="DOE Joint Genome Institute"/>
            <person name="Baroncelli R."/>
            <person name="Diaz J.F."/>
            <person name="Benocci T."/>
            <person name="Peng M."/>
            <person name="Battaglia E."/>
            <person name="Haridas S."/>
            <person name="Andreopoulos W."/>
            <person name="Labutti K."/>
            <person name="Pangilinan J."/>
            <person name="Floch G.L."/>
            <person name="Makela M.R."/>
            <person name="Henrissat B."/>
            <person name="Grigoriev I.V."/>
            <person name="Crouch J.A."/>
            <person name="De Vries R.P."/>
            <person name="Sukno S.A."/>
            <person name="Thon M.R."/>
        </authorList>
    </citation>
    <scope>NUCLEOTIDE SEQUENCE</scope>
    <source>
        <strain evidence="1">MAFF235873</strain>
    </source>
</reference>
<keyword evidence="2" id="KW-1185">Reference proteome</keyword>
<dbReference type="EMBL" id="MU842829">
    <property type="protein sequence ID" value="KAK2032602.1"/>
    <property type="molecule type" value="Genomic_DNA"/>
</dbReference>
<sequence>MAQYSRHYPTTYLGSVPTYLPACLSNYYFTCYPSGSSYSSVSESLFIADRT</sequence>
<dbReference type="Proteomes" id="UP001232148">
    <property type="component" value="Unassembled WGS sequence"/>
</dbReference>
<proteinExistence type="predicted"/>
<comment type="caution">
    <text evidence="1">The sequence shown here is derived from an EMBL/GenBank/DDBJ whole genome shotgun (WGS) entry which is preliminary data.</text>
</comment>
<evidence type="ECO:0000313" key="2">
    <source>
        <dbReference type="Proteomes" id="UP001232148"/>
    </source>
</evidence>
<gene>
    <name evidence="1" type="ORF">LX32DRAFT_636141</name>
</gene>
<accession>A0AAD9HQW9</accession>
<dbReference type="AlphaFoldDB" id="A0AAD9HQW9"/>
<name>A0AAD9HQW9_9PEZI</name>
<protein>
    <submittedName>
        <fullName evidence="1">Uncharacterized protein</fullName>
    </submittedName>
</protein>
<evidence type="ECO:0000313" key="1">
    <source>
        <dbReference type="EMBL" id="KAK2032602.1"/>
    </source>
</evidence>